<dbReference type="AlphaFoldDB" id="A0A382AR97"/>
<dbReference type="GO" id="GO:0005840">
    <property type="term" value="C:ribosome"/>
    <property type="evidence" value="ECO:0007669"/>
    <property type="project" value="UniProtKB-KW"/>
</dbReference>
<dbReference type="Pfam" id="PF01201">
    <property type="entry name" value="Ribosomal_S8e"/>
    <property type="match status" value="1"/>
</dbReference>
<feature type="region of interest" description="Disordered" evidence="5">
    <location>
        <begin position="1"/>
        <end position="35"/>
    </location>
</feature>
<dbReference type="InterPro" id="IPR001047">
    <property type="entry name" value="Ribosomal_eS8"/>
</dbReference>
<dbReference type="Gene3D" id="2.40.10.310">
    <property type="match status" value="1"/>
</dbReference>
<proteinExistence type="inferred from homology"/>
<evidence type="ECO:0000313" key="6">
    <source>
        <dbReference type="EMBL" id="SVB03939.1"/>
    </source>
</evidence>
<feature type="non-terminal residue" evidence="6">
    <location>
        <position position="1"/>
    </location>
</feature>
<reference evidence="6" key="1">
    <citation type="submission" date="2018-05" db="EMBL/GenBank/DDBJ databases">
        <authorList>
            <person name="Lanie J.A."/>
            <person name="Ng W.-L."/>
            <person name="Kazmierczak K.M."/>
            <person name="Andrzejewski T.M."/>
            <person name="Davidsen T.M."/>
            <person name="Wayne K.J."/>
            <person name="Tettelin H."/>
            <person name="Glass J.I."/>
            <person name="Rusch D."/>
            <person name="Podicherti R."/>
            <person name="Tsui H.-C.T."/>
            <person name="Winkler M.E."/>
        </authorList>
    </citation>
    <scope>NUCLEOTIDE SEQUENCE</scope>
</reference>
<evidence type="ECO:0000256" key="5">
    <source>
        <dbReference type="SAM" id="MobiDB-lite"/>
    </source>
</evidence>
<evidence type="ECO:0000256" key="2">
    <source>
        <dbReference type="ARBA" id="ARBA00022980"/>
    </source>
</evidence>
<organism evidence="6">
    <name type="scientific">marine metagenome</name>
    <dbReference type="NCBI Taxonomy" id="408172"/>
    <lineage>
        <taxon>unclassified sequences</taxon>
        <taxon>metagenomes</taxon>
        <taxon>ecological metagenomes</taxon>
    </lineage>
</organism>
<evidence type="ECO:0000256" key="4">
    <source>
        <dbReference type="ARBA" id="ARBA00035385"/>
    </source>
</evidence>
<accession>A0A382AR97</accession>
<dbReference type="InterPro" id="IPR020919">
    <property type="entry name" value="Ribosomal_protein_eS8_arc"/>
</dbReference>
<evidence type="ECO:0000256" key="1">
    <source>
        <dbReference type="ARBA" id="ARBA00005257"/>
    </source>
</evidence>
<name>A0A382AR97_9ZZZZ</name>
<gene>
    <name evidence="6" type="ORF">METZ01_LOCUS156793</name>
</gene>
<dbReference type="HAMAP" id="MF_00029">
    <property type="entry name" value="Ribosomal_eS8"/>
    <property type="match status" value="1"/>
</dbReference>
<feature type="compositionally biased region" description="Basic residues" evidence="5">
    <location>
        <begin position="9"/>
        <end position="31"/>
    </location>
</feature>
<dbReference type="GO" id="GO:0006412">
    <property type="term" value="P:translation"/>
    <property type="evidence" value="ECO:0007669"/>
    <property type="project" value="InterPro"/>
</dbReference>
<dbReference type="GO" id="GO:0003735">
    <property type="term" value="F:structural constituent of ribosome"/>
    <property type="evidence" value="ECO:0007669"/>
    <property type="project" value="InterPro"/>
</dbReference>
<dbReference type="GO" id="GO:1990904">
    <property type="term" value="C:ribonucleoprotein complex"/>
    <property type="evidence" value="ECO:0007669"/>
    <property type="project" value="UniProtKB-KW"/>
</dbReference>
<protein>
    <recommendedName>
        <fullName evidence="4">30S ribosomal protein S8e</fullName>
    </recommendedName>
</protein>
<sequence length="135" mass="14937">GGRSAGRMAKWHGISRRKSTGGRMKHHRGKRRTEISSENQFAYVGEVEQRKNYRKTAGSQTVRLLSAHEINVNNSKEGKTVRATINGVIENDADPNYVRRNIVTKGAVVDTDIGRVRVTSRPGMHGVVSGVLLED</sequence>
<comment type="similarity">
    <text evidence="1">Belongs to the eukaryotic ribosomal protein eS8 family.</text>
</comment>
<dbReference type="InterPro" id="IPR022309">
    <property type="entry name" value="Ribosomal_Se8/biogenesis_NSA2"/>
</dbReference>
<dbReference type="EMBL" id="UINC01026456">
    <property type="protein sequence ID" value="SVB03939.1"/>
    <property type="molecule type" value="Genomic_DNA"/>
</dbReference>
<keyword evidence="3" id="KW-0687">Ribonucleoprotein</keyword>
<evidence type="ECO:0000256" key="3">
    <source>
        <dbReference type="ARBA" id="ARBA00023274"/>
    </source>
</evidence>
<keyword evidence="2" id="KW-0689">Ribosomal protein</keyword>
<dbReference type="NCBIfam" id="TIGR00307">
    <property type="entry name" value="eS8"/>
    <property type="match status" value="1"/>
</dbReference>